<evidence type="ECO:0000313" key="2">
    <source>
        <dbReference type="Proteomes" id="UP000185744"/>
    </source>
</evidence>
<accession>A0A1Q6DXT3</accession>
<gene>
    <name evidence="1" type="ORF">BTN85_1655</name>
</gene>
<dbReference type="Proteomes" id="UP000185744">
    <property type="component" value="Unassembled WGS sequence"/>
</dbReference>
<dbReference type="AlphaFoldDB" id="A0A1Q6DXT3"/>
<dbReference type="EMBL" id="MSDW01000001">
    <property type="protein sequence ID" value="OKY79148.1"/>
    <property type="molecule type" value="Genomic_DNA"/>
</dbReference>
<protein>
    <submittedName>
        <fullName evidence="1">Uncharacterized protein</fullName>
    </submittedName>
</protein>
<dbReference type="InParanoid" id="A0A1Q6DXT3"/>
<organism evidence="1 2">
    <name type="scientific">Methanohalarchaeum thermophilum</name>
    <dbReference type="NCBI Taxonomy" id="1903181"/>
    <lineage>
        <taxon>Archaea</taxon>
        <taxon>Methanobacteriati</taxon>
        <taxon>Methanobacteriota</taxon>
        <taxon>Methanonatronarchaeia</taxon>
        <taxon>Methanonatronarchaeales</taxon>
        <taxon>Methanonatronarchaeaceae</taxon>
        <taxon>Candidatus Methanohalarchaeum</taxon>
    </lineage>
</organism>
<comment type="caution">
    <text evidence="1">The sequence shown here is derived from an EMBL/GenBank/DDBJ whole genome shotgun (WGS) entry which is preliminary data.</text>
</comment>
<reference evidence="1" key="1">
    <citation type="submission" date="2016-12" db="EMBL/GenBank/DDBJ databases">
        <title>Discovery of methanogenic haloarchaea.</title>
        <authorList>
            <person name="Sorokin D.Y."/>
            <person name="Makarova K.S."/>
            <person name="Abbas B."/>
            <person name="Ferrer M."/>
            <person name="Golyshin P.N."/>
        </authorList>
    </citation>
    <scope>NUCLEOTIDE SEQUENCE [LARGE SCALE GENOMIC DNA]</scope>
    <source>
        <strain evidence="1">HMET1</strain>
    </source>
</reference>
<name>A0A1Q6DXT3_METT1</name>
<proteinExistence type="predicted"/>
<keyword evidence="2" id="KW-1185">Reference proteome</keyword>
<evidence type="ECO:0000313" key="1">
    <source>
        <dbReference type="EMBL" id="OKY79148.1"/>
    </source>
</evidence>
<sequence length="51" mass="5903">MGGRKNSFEVFCPQETLKLFISLIHLTLTEVKGQFFPLFNQRLEEGIFLAN</sequence>